<gene>
    <name evidence="4" type="ORF">L0C25_21895</name>
</gene>
<dbReference type="Pfam" id="PF13411">
    <property type="entry name" value="MerR_1"/>
    <property type="match status" value="1"/>
</dbReference>
<reference evidence="4" key="1">
    <citation type="submission" date="2022-01" db="EMBL/GenBank/DDBJ databases">
        <title>Nocardioidaceae gen. sp. A5X3R13.</title>
        <authorList>
            <person name="Lopez Marin M.A."/>
            <person name="Uhlik O."/>
        </authorList>
    </citation>
    <scope>NUCLEOTIDE SEQUENCE</scope>
    <source>
        <strain evidence="4">A5X3R13</strain>
    </source>
</reference>
<keyword evidence="1" id="KW-0238">DNA-binding</keyword>
<evidence type="ECO:0000256" key="2">
    <source>
        <dbReference type="SAM" id="MobiDB-lite"/>
    </source>
</evidence>
<sequence length="242" mass="27220">MPSRDRMSIGDVLQELRSDFPDITVSKIRYLESEGLVEPERTPSGYRKFSTADVERLRYVLTMQRDRFYPLREIRKNLEAMDRGLTPQSGSEDVGTPTVPKVVLSDDGYPTGDSFRPSRHEIRLSRAELLEAAEIGTDLLDAMEQFGLMRPRASHQHYDGVDVAVAKTVGELAAYGVEPRHLRAFKTAADREVGLFEQIVSTQQRPGDPSATARAEETIRELAALSVRLHTTLVKHGLQKRD</sequence>
<dbReference type="GO" id="GO:0003700">
    <property type="term" value="F:DNA-binding transcription factor activity"/>
    <property type="evidence" value="ECO:0007669"/>
    <property type="project" value="InterPro"/>
</dbReference>
<dbReference type="SUPFAM" id="SSF46955">
    <property type="entry name" value="Putative DNA-binding domain"/>
    <property type="match status" value="1"/>
</dbReference>
<dbReference type="InterPro" id="IPR047057">
    <property type="entry name" value="MerR_fam"/>
</dbReference>
<dbReference type="AlphaFoldDB" id="A0AA46YK62"/>
<dbReference type="RefSeq" id="WP_271633919.1">
    <property type="nucleotide sequence ID" value="NZ_CP094970.1"/>
</dbReference>
<organism evidence="4 5">
    <name type="scientific">Solicola gregarius</name>
    <dbReference type="NCBI Taxonomy" id="2908642"/>
    <lineage>
        <taxon>Bacteria</taxon>
        <taxon>Bacillati</taxon>
        <taxon>Actinomycetota</taxon>
        <taxon>Actinomycetes</taxon>
        <taxon>Propionibacteriales</taxon>
        <taxon>Nocardioidaceae</taxon>
        <taxon>Solicola</taxon>
    </lineage>
</organism>
<name>A0AA46YK62_9ACTN</name>
<evidence type="ECO:0000256" key="1">
    <source>
        <dbReference type="ARBA" id="ARBA00023125"/>
    </source>
</evidence>
<dbReference type="PROSITE" id="PS50937">
    <property type="entry name" value="HTH_MERR_2"/>
    <property type="match status" value="1"/>
</dbReference>
<evidence type="ECO:0000313" key="5">
    <source>
        <dbReference type="Proteomes" id="UP001164390"/>
    </source>
</evidence>
<dbReference type="PANTHER" id="PTHR30204:SF89">
    <property type="entry name" value="HTH MERR-TYPE DOMAIN-CONTAINING PROTEIN"/>
    <property type="match status" value="1"/>
</dbReference>
<evidence type="ECO:0000259" key="3">
    <source>
        <dbReference type="PROSITE" id="PS50937"/>
    </source>
</evidence>
<dbReference type="Proteomes" id="UP001164390">
    <property type="component" value="Chromosome"/>
</dbReference>
<dbReference type="EMBL" id="CP094970">
    <property type="protein sequence ID" value="UYM05142.1"/>
    <property type="molecule type" value="Genomic_DNA"/>
</dbReference>
<dbReference type="KEGG" id="sgrg:L0C25_21895"/>
<dbReference type="Gene3D" id="1.10.1660.10">
    <property type="match status" value="1"/>
</dbReference>
<dbReference type="PANTHER" id="PTHR30204">
    <property type="entry name" value="REDOX-CYCLING DRUG-SENSING TRANSCRIPTIONAL ACTIVATOR SOXR"/>
    <property type="match status" value="1"/>
</dbReference>
<dbReference type="GO" id="GO:0003677">
    <property type="term" value="F:DNA binding"/>
    <property type="evidence" value="ECO:0007669"/>
    <property type="project" value="UniProtKB-KW"/>
</dbReference>
<keyword evidence="5" id="KW-1185">Reference proteome</keyword>
<evidence type="ECO:0000313" key="4">
    <source>
        <dbReference type="EMBL" id="UYM05142.1"/>
    </source>
</evidence>
<feature type="region of interest" description="Disordered" evidence="2">
    <location>
        <begin position="83"/>
        <end position="110"/>
    </location>
</feature>
<protein>
    <submittedName>
        <fullName evidence="4">MerR family transcriptional regulator</fullName>
    </submittedName>
</protein>
<dbReference type="InterPro" id="IPR000551">
    <property type="entry name" value="MerR-type_HTH_dom"/>
</dbReference>
<dbReference type="SMART" id="SM00422">
    <property type="entry name" value="HTH_MERR"/>
    <property type="match status" value="1"/>
</dbReference>
<accession>A0AA46YK62</accession>
<feature type="domain" description="HTH merR-type" evidence="3">
    <location>
        <begin position="22"/>
        <end position="80"/>
    </location>
</feature>
<dbReference type="CDD" id="cd00592">
    <property type="entry name" value="HTH_MerR-like"/>
    <property type="match status" value="1"/>
</dbReference>
<dbReference type="InterPro" id="IPR009061">
    <property type="entry name" value="DNA-bd_dom_put_sf"/>
</dbReference>
<proteinExistence type="predicted"/>